<gene>
    <name evidence="4" type="ORF">C5O23_06150</name>
</gene>
<evidence type="ECO:0000256" key="1">
    <source>
        <dbReference type="ARBA" id="ARBA00023284"/>
    </source>
</evidence>
<dbReference type="GO" id="GO:0045454">
    <property type="term" value="P:cell redox homeostasis"/>
    <property type="evidence" value="ECO:0007669"/>
    <property type="project" value="TreeGrafter"/>
</dbReference>
<dbReference type="Gene3D" id="3.40.30.10">
    <property type="entry name" value="Glutaredoxin"/>
    <property type="match status" value="1"/>
</dbReference>
<comment type="caution">
    <text evidence="4">The sequence shown here is derived from an EMBL/GenBank/DDBJ whole genome shotgun (WGS) entry which is preliminary data.</text>
</comment>
<dbReference type="EMBL" id="PUEC01000011">
    <property type="protein sequence ID" value="PWB02606.1"/>
    <property type="molecule type" value="Genomic_DNA"/>
</dbReference>
<dbReference type="RefSeq" id="WP_107032071.1">
    <property type="nucleotide sequence ID" value="NZ_CAOLSD010000003.1"/>
</dbReference>
<dbReference type="InterPro" id="IPR036249">
    <property type="entry name" value="Thioredoxin-like_sf"/>
</dbReference>
<feature type="chain" id="PRO_5015945409" evidence="2">
    <location>
        <begin position="21"/>
        <end position="361"/>
    </location>
</feature>
<dbReference type="PROSITE" id="PS00194">
    <property type="entry name" value="THIOREDOXIN_1"/>
    <property type="match status" value="1"/>
</dbReference>
<dbReference type="PANTHER" id="PTHR32234:SF0">
    <property type="entry name" value="THIOL:DISULFIDE INTERCHANGE PROTEIN DSBD"/>
    <property type="match status" value="1"/>
</dbReference>
<evidence type="ECO:0000313" key="5">
    <source>
        <dbReference type="Proteomes" id="UP000244905"/>
    </source>
</evidence>
<organism evidence="4 5">
    <name type="scientific">Duncaniella muris</name>
    <dbReference type="NCBI Taxonomy" id="2094150"/>
    <lineage>
        <taxon>Bacteria</taxon>
        <taxon>Pseudomonadati</taxon>
        <taxon>Bacteroidota</taxon>
        <taxon>Bacteroidia</taxon>
        <taxon>Bacteroidales</taxon>
        <taxon>Muribaculaceae</taxon>
        <taxon>Duncaniella</taxon>
    </lineage>
</organism>
<reference evidence="5" key="1">
    <citation type="submission" date="2018-02" db="EMBL/GenBank/DDBJ databases">
        <authorList>
            <person name="Clavel T."/>
            <person name="Strowig T."/>
        </authorList>
    </citation>
    <scope>NUCLEOTIDE SEQUENCE [LARGE SCALE GENOMIC DNA]</scope>
    <source>
        <strain evidence="5">DSM 103720</strain>
    </source>
</reference>
<dbReference type="PANTHER" id="PTHR32234">
    <property type="entry name" value="THIOL:DISULFIDE INTERCHANGE PROTEIN DSBD"/>
    <property type="match status" value="1"/>
</dbReference>
<keyword evidence="1" id="KW-0676">Redox-active center</keyword>
<protein>
    <submittedName>
        <fullName evidence="4">DUF255 domain-containing protein</fullName>
    </submittedName>
</protein>
<dbReference type="InterPro" id="IPR017937">
    <property type="entry name" value="Thioredoxin_CS"/>
</dbReference>
<keyword evidence="5" id="KW-1185">Reference proteome</keyword>
<dbReference type="AlphaFoldDB" id="A0A2V1ILJ7"/>
<name>A0A2V1ILJ7_9BACT</name>
<evidence type="ECO:0000313" key="4">
    <source>
        <dbReference type="EMBL" id="PWB02606.1"/>
    </source>
</evidence>
<dbReference type="Proteomes" id="UP000244905">
    <property type="component" value="Unassembled WGS sequence"/>
</dbReference>
<dbReference type="InterPro" id="IPR013766">
    <property type="entry name" value="Thioredoxin_domain"/>
</dbReference>
<dbReference type="CDD" id="cd02947">
    <property type="entry name" value="TRX_family"/>
    <property type="match status" value="1"/>
</dbReference>
<dbReference type="PROSITE" id="PS51352">
    <property type="entry name" value="THIOREDOXIN_2"/>
    <property type="match status" value="1"/>
</dbReference>
<feature type="signal peptide" evidence="2">
    <location>
        <begin position="1"/>
        <end position="20"/>
    </location>
</feature>
<accession>A0A2V1ILJ7</accession>
<evidence type="ECO:0000256" key="2">
    <source>
        <dbReference type="SAM" id="SignalP"/>
    </source>
</evidence>
<keyword evidence="2" id="KW-0732">Signal</keyword>
<feature type="domain" description="Thioredoxin" evidence="3">
    <location>
        <begin position="7"/>
        <end position="133"/>
    </location>
</feature>
<evidence type="ECO:0000259" key="3">
    <source>
        <dbReference type="PROSITE" id="PS51352"/>
    </source>
</evidence>
<dbReference type="GeneID" id="82525923"/>
<dbReference type="SUPFAM" id="SSF52833">
    <property type="entry name" value="Thioredoxin-like"/>
    <property type="match status" value="1"/>
</dbReference>
<proteinExistence type="predicted"/>
<dbReference type="Pfam" id="PF13098">
    <property type="entry name" value="Thioredoxin_2"/>
    <property type="match status" value="1"/>
</dbReference>
<sequence>MKKFIIASLLIGASALVAPAQTEFRHVSFEEALAAAKKENKLVFVDFFTTWCGPCKMMSNKVFPQKEVGDFMNAKFIPLKLDAEKEGAALAKQYGVKAYPTYVVMDGDGKEVAKFSGYMDGPKFIEKVTANLDPEQSPERIRARYEAGERTPKVVNSYAMQLMEQRKEDEGFKVIDDYFASLSEADRLKAENEFIFTVYTIDLDNDRARFMISHKNKFTGETAGKINTVLASLYGRKLSSYFSGYMYREGGYKAEEFAQLKKEIADLGFDKDNDNHVIYEFVENRASMNDADYLAFCESNFSRLSARSKDILAINVPRLFDEKDATMKPQLSKFLRAHVGELGAVAIQVVGRSLNSMESGD</sequence>
<dbReference type="GO" id="GO:0015035">
    <property type="term" value="F:protein-disulfide reductase activity"/>
    <property type="evidence" value="ECO:0007669"/>
    <property type="project" value="TreeGrafter"/>
</dbReference>
<dbReference type="InterPro" id="IPR012336">
    <property type="entry name" value="Thioredoxin-like_fold"/>
</dbReference>